<reference evidence="3 4" key="1">
    <citation type="submission" date="2024-07" db="EMBL/GenBank/DDBJ databases">
        <title>Section-level genome sequencing and comparative genomics of Aspergillus sections Usti and Cavernicolus.</title>
        <authorList>
            <consortium name="Lawrence Berkeley National Laboratory"/>
            <person name="Nybo J.L."/>
            <person name="Vesth T.C."/>
            <person name="Theobald S."/>
            <person name="Frisvad J.C."/>
            <person name="Larsen T.O."/>
            <person name="Kjaerboelling I."/>
            <person name="Rothschild-Mancinelli K."/>
            <person name="Lyhne E.K."/>
            <person name="Kogle M.E."/>
            <person name="Barry K."/>
            <person name="Clum A."/>
            <person name="Na H."/>
            <person name="Ledsgaard L."/>
            <person name="Lin J."/>
            <person name="Lipzen A."/>
            <person name="Kuo A."/>
            <person name="Riley R."/>
            <person name="Mondo S."/>
            <person name="Labutti K."/>
            <person name="Haridas S."/>
            <person name="Pangalinan J."/>
            <person name="Salamov A.A."/>
            <person name="Simmons B.A."/>
            <person name="Magnuson J.K."/>
            <person name="Chen J."/>
            <person name="Drula E."/>
            <person name="Henrissat B."/>
            <person name="Wiebenga A."/>
            <person name="Lubbers R.J."/>
            <person name="Gomes A.C."/>
            <person name="Makela M.R."/>
            <person name="Stajich J."/>
            <person name="Grigoriev I.V."/>
            <person name="Mortensen U.H."/>
            <person name="De Vries R.P."/>
            <person name="Baker S.E."/>
            <person name="Andersen M.R."/>
        </authorList>
    </citation>
    <scope>NUCLEOTIDE SEQUENCE [LARGE SCALE GENOMIC DNA]</scope>
    <source>
        <strain evidence="3 4">CBS 588.65</strain>
    </source>
</reference>
<gene>
    <name evidence="3" type="ORF">BJX63DRAFT_116</name>
</gene>
<evidence type="ECO:0000259" key="2">
    <source>
        <dbReference type="PROSITE" id="PS50181"/>
    </source>
</evidence>
<dbReference type="InterPro" id="IPR036047">
    <property type="entry name" value="F-box-like_dom_sf"/>
</dbReference>
<dbReference type="Proteomes" id="UP001610334">
    <property type="component" value="Unassembled WGS sequence"/>
</dbReference>
<dbReference type="SUPFAM" id="SSF50978">
    <property type="entry name" value="WD40 repeat-like"/>
    <property type="match status" value="1"/>
</dbReference>
<dbReference type="InterPro" id="IPR001810">
    <property type="entry name" value="F-box_dom"/>
</dbReference>
<dbReference type="Pfam" id="PF00646">
    <property type="entry name" value="F-box"/>
    <property type="match status" value="1"/>
</dbReference>
<dbReference type="EMBL" id="JBFXLT010000001">
    <property type="protein sequence ID" value="KAL2822848.1"/>
    <property type="molecule type" value="Genomic_DNA"/>
</dbReference>
<evidence type="ECO:0000313" key="3">
    <source>
        <dbReference type="EMBL" id="KAL2822848.1"/>
    </source>
</evidence>
<organism evidence="3 4">
    <name type="scientific">Aspergillus granulosus</name>
    <dbReference type="NCBI Taxonomy" id="176169"/>
    <lineage>
        <taxon>Eukaryota</taxon>
        <taxon>Fungi</taxon>
        <taxon>Dikarya</taxon>
        <taxon>Ascomycota</taxon>
        <taxon>Pezizomycotina</taxon>
        <taxon>Eurotiomycetes</taxon>
        <taxon>Eurotiomycetidae</taxon>
        <taxon>Eurotiales</taxon>
        <taxon>Aspergillaceae</taxon>
        <taxon>Aspergillus</taxon>
        <taxon>Aspergillus subgen. Nidulantes</taxon>
    </lineage>
</organism>
<sequence length="598" mass="67132">MLLSDLPAEIIYLIATHLPTASGFVFLARTCRRLHQIITSEDWRIFRAFVDAQFNSIPTPGFWKDAAQALTSRSRALDRHAVIGRVMVRPARPLPVGGSIQATRGDNPTHGYQPAIDSYEIWNGSSWHDRHEVLAWGAAHELILQIRQTGSKQNHTSFLFNDLEHISSHDDIRGLHLLRPEHKAKKSDQEHLIIGRMRGDLVHLGIKPDTQSYEYMQRFQTFGRPIKRTSMGDGPEPILAVHLNDGTLAFYSTTTDETEVKAFAQLQINTGPWARNNSSSFISPNRFAVGTGRSEDAIAVSTISQERISVDRSISSDSFIPSSLHGHSKRPIVTAIAPLDGQTTRASVGNVFLAAWGDGIVRLHDIRSDKPYEQRYVDMADLNPVYCIHPFGHDRFVLGAGGDAVVKIFDLRLPSTYDYLSARPQPISRGPSTEKPFQAVRQTRLSKELSLFLSFNDLSSRNGRNHPRFPRRYRGPIYTMSTPSLLSPTIYTGVAGGVIRLDFASTDDLTGSQQSWHSDRIELNLNHKANVESSILSPVLDLSSYERPSSGDTRTCSKLRNQQPFEAVDNASLVNEQETGWDRRWRPLDKPGAWRRRD</sequence>
<feature type="domain" description="F-box" evidence="2">
    <location>
        <begin position="1"/>
        <end position="49"/>
    </location>
</feature>
<proteinExistence type="predicted"/>
<keyword evidence="4" id="KW-1185">Reference proteome</keyword>
<dbReference type="InterPro" id="IPR036322">
    <property type="entry name" value="WD40_repeat_dom_sf"/>
</dbReference>
<dbReference type="PROSITE" id="PS50181">
    <property type="entry name" value="FBOX"/>
    <property type="match status" value="1"/>
</dbReference>
<dbReference type="InterPro" id="IPR015943">
    <property type="entry name" value="WD40/YVTN_repeat-like_dom_sf"/>
</dbReference>
<evidence type="ECO:0000256" key="1">
    <source>
        <dbReference type="SAM" id="MobiDB-lite"/>
    </source>
</evidence>
<name>A0ABR4I509_9EURO</name>
<evidence type="ECO:0000313" key="4">
    <source>
        <dbReference type="Proteomes" id="UP001610334"/>
    </source>
</evidence>
<dbReference type="Gene3D" id="2.130.10.10">
    <property type="entry name" value="YVTN repeat-like/Quinoprotein amine dehydrogenase"/>
    <property type="match status" value="1"/>
</dbReference>
<feature type="region of interest" description="Disordered" evidence="1">
    <location>
        <begin position="579"/>
        <end position="598"/>
    </location>
</feature>
<comment type="caution">
    <text evidence="3">The sequence shown here is derived from an EMBL/GenBank/DDBJ whole genome shotgun (WGS) entry which is preliminary data.</text>
</comment>
<feature type="compositionally biased region" description="Basic and acidic residues" evidence="1">
    <location>
        <begin position="580"/>
        <end position="589"/>
    </location>
</feature>
<protein>
    <recommendedName>
        <fullName evidence="2">F-box domain-containing protein</fullName>
    </recommendedName>
</protein>
<dbReference type="SUPFAM" id="SSF81383">
    <property type="entry name" value="F-box domain"/>
    <property type="match status" value="1"/>
</dbReference>
<accession>A0ABR4I509</accession>